<dbReference type="AlphaFoldDB" id="A0A485KKN9"/>
<dbReference type="InterPro" id="IPR036770">
    <property type="entry name" value="Ankyrin_rpt-contain_sf"/>
</dbReference>
<evidence type="ECO:0000313" key="3">
    <source>
        <dbReference type="EMBL" id="VFT85426.1"/>
    </source>
</evidence>
<dbReference type="InterPro" id="IPR052050">
    <property type="entry name" value="SecEffector_AnkRepeat"/>
</dbReference>
<gene>
    <name evidence="3" type="primary">Aste57867_8540</name>
    <name evidence="2" type="ORF">As57867_008508</name>
    <name evidence="3" type="ORF">ASTE57867_8540</name>
</gene>
<evidence type="ECO:0000256" key="1">
    <source>
        <dbReference type="SAM" id="MobiDB-lite"/>
    </source>
</evidence>
<dbReference type="InterPro" id="IPR002110">
    <property type="entry name" value="Ankyrin_rpt"/>
</dbReference>
<dbReference type="SUPFAM" id="SSF48403">
    <property type="entry name" value="Ankyrin repeat"/>
    <property type="match status" value="1"/>
</dbReference>
<reference evidence="3 4" key="1">
    <citation type="submission" date="2019-03" db="EMBL/GenBank/DDBJ databases">
        <authorList>
            <person name="Gaulin E."/>
            <person name="Dumas B."/>
        </authorList>
    </citation>
    <scope>NUCLEOTIDE SEQUENCE [LARGE SCALE GENOMIC DNA]</scope>
    <source>
        <strain evidence="3">CBS 568.67</strain>
    </source>
</reference>
<accession>A0A485KKN9</accession>
<evidence type="ECO:0000313" key="2">
    <source>
        <dbReference type="EMBL" id="KAF0700970.1"/>
    </source>
</evidence>
<reference evidence="2" key="2">
    <citation type="submission" date="2019-06" db="EMBL/GenBank/DDBJ databases">
        <title>Genomics analysis of Aphanomyces spp. identifies a new class of oomycete effector associated with host adaptation.</title>
        <authorList>
            <person name="Gaulin E."/>
        </authorList>
    </citation>
    <scope>NUCLEOTIDE SEQUENCE</scope>
    <source>
        <strain evidence="2">CBS 578.67</strain>
    </source>
</reference>
<dbReference type="Proteomes" id="UP000332933">
    <property type="component" value="Unassembled WGS sequence"/>
</dbReference>
<protein>
    <submittedName>
        <fullName evidence="3">Aste57867_8540 protein</fullName>
    </submittedName>
</protein>
<evidence type="ECO:0000313" key="4">
    <source>
        <dbReference type="Proteomes" id="UP000332933"/>
    </source>
</evidence>
<name>A0A485KKN9_9STRA</name>
<proteinExistence type="predicted"/>
<dbReference type="EMBL" id="VJMH01005104">
    <property type="protein sequence ID" value="KAF0700970.1"/>
    <property type="molecule type" value="Genomic_DNA"/>
</dbReference>
<dbReference type="PANTHER" id="PTHR46586">
    <property type="entry name" value="ANKYRIN REPEAT-CONTAINING PROTEIN"/>
    <property type="match status" value="1"/>
</dbReference>
<dbReference type="PANTHER" id="PTHR46586:SF3">
    <property type="entry name" value="ANKYRIN REPEAT-CONTAINING PROTEIN"/>
    <property type="match status" value="1"/>
</dbReference>
<dbReference type="EMBL" id="CAADRA010005125">
    <property type="protein sequence ID" value="VFT85426.1"/>
    <property type="molecule type" value="Genomic_DNA"/>
</dbReference>
<feature type="compositionally biased region" description="Basic and acidic residues" evidence="1">
    <location>
        <begin position="21"/>
        <end position="51"/>
    </location>
</feature>
<dbReference type="Pfam" id="PF12796">
    <property type="entry name" value="Ank_2"/>
    <property type="match status" value="1"/>
</dbReference>
<keyword evidence="4" id="KW-1185">Reference proteome</keyword>
<sequence>MVFSPIVAFWRRVVGWHEDGGGADADRAVDRHEDSTRKRHEDRMRPSDESARRKRHKVSAPVHGEAWTQAAPAVLRVLLSGELLPLIAQYQEGLYPDAMPFVHVHFGESQSPFTFGRWITYLDALDLAFRPWYAAHGFSRIRHLRRCIPSIPGRAVIHAASTGNIHALHRWRRMYKLNAVLADCILAASTNGQFNVIELLHADAAAVPAFPATAIQYAAVGGHLGLIQFFHVQRPEVSAEGAMAAAAEGGHLHVLKWLHANRKDADCGPWTLDVAARGGHLSVVRWLHEVRGERGSAMALEAAAERGHLAVVRYLREAVAAPWTRPALKGLMQWTTPSQVMQDAQTAAADLL</sequence>
<organism evidence="3 4">
    <name type="scientific">Aphanomyces stellatus</name>
    <dbReference type="NCBI Taxonomy" id="120398"/>
    <lineage>
        <taxon>Eukaryota</taxon>
        <taxon>Sar</taxon>
        <taxon>Stramenopiles</taxon>
        <taxon>Oomycota</taxon>
        <taxon>Saprolegniomycetes</taxon>
        <taxon>Saprolegniales</taxon>
        <taxon>Verrucalvaceae</taxon>
        <taxon>Aphanomyces</taxon>
    </lineage>
</organism>
<dbReference type="Gene3D" id="1.25.40.20">
    <property type="entry name" value="Ankyrin repeat-containing domain"/>
    <property type="match status" value="1"/>
</dbReference>
<feature type="region of interest" description="Disordered" evidence="1">
    <location>
        <begin position="21"/>
        <end position="61"/>
    </location>
</feature>